<organism evidence="2 3">
    <name type="scientific">Rangifer tarandus platyrhynchus</name>
    <name type="common">Svalbard reindeer</name>
    <dbReference type="NCBI Taxonomy" id="3082113"/>
    <lineage>
        <taxon>Eukaryota</taxon>
        <taxon>Metazoa</taxon>
        <taxon>Chordata</taxon>
        <taxon>Craniata</taxon>
        <taxon>Vertebrata</taxon>
        <taxon>Euteleostomi</taxon>
        <taxon>Mammalia</taxon>
        <taxon>Eutheria</taxon>
        <taxon>Laurasiatheria</taxon>
        <taxon>Artiodactyla</taxon>
        <taxon>Ruminantia</taxon>
        <taxon>Pecora</taxon>
        <taxon>Cervidae</taxon>
        <taxon>Odocoileinae</taxon>
        <taxon>Rangifer</taxon>
    </lineage>
</organism>
<dbReference type="Proteomes" id="UP001176941">
    <property type="component" value="Chromosome 17"/>
</dbReference>
<keyword evidence="3" id="KW-1185">Reference proteome</keyword>
<reference evidence="2" key="1">
    <citation type="submission" date="2023-04" db="EMBL/GenBank/DDBJ databases">
        <authorList>
            <consortium name="ELIXIR-Norway"/>
        </authorList>
    </citation>
    <scope>NUCLEOTIDE SEQUENCE [LARGE SCALE GENOMIC DNA]</scope>
</reference>
<dbReference type="EMBL" id="OX459953">
    <property type="protein sequence ID" value="CAI9158553.1"/>
    <property type="molecule type" value="Genomic_DNA"/>
</dbReference>
<evidence type="ECO:0000256" key="1">
    <source>
        <dbReference type="SAM" id="MobiDB-lite"/>
    </source>
</evidence>
<evidence type="ECO:0000313" key="2">
    <source>
        <dbReference type="EMBL" id="CAI9158553.1"/>
    </source>
</evidence>
<protein>
    <submittedName>
        <fullName evidence="2">Uncharacterized protein</fullName>
    </submittedName>
</protein>
<proteinExistence type="predicted"/>
<accession>A0ABN8YDM1</accession>
<feature type="region of interest" description="Disordered" evidence="1">
    <location>
        <begin position="45"/>
        <end position="69"/>
    </location>
</feature>
<evidence type="ECO:0000313" key="3">
    <source>
        <dbReference type="Proteomes" id="UP001176941"/>
    </source>
</evidence>
<name>A0ABN8YDM1_RANTA</name>
<sequence>MTLKCSEDSVTGRIQVKERLLPLWFGRRSSTSSKRPAEMNSVITALNEGKTGGHKGRHLVPGTEPDMHNQTRLQDPAWPLEAIFTPLPSQIYFVNLLIVAVLTSQPAC</sequence>
<gene>
    <name evidence="2" type="ORF">MRATA1EN1_LOCUS7515</name>
</gene>